<accession>A0A6A3XES3</accession>
<evidence type="ECO:0000313" key="7">
    <source>
        <dbReference type="EMBL" id="KAE9233692.1"/>
    </source>
</evidence>
<dbReference type="Proteomes" id="UP000437068">
    <property type="component" value="Unassembled WGS sequence"/>
</dbReference>
<dbReference type="EMBL" id="QXGC01000465">
    <property type="protein sequence ID" value="KAE9234150.1"/>
    <property type="molecule type" value="Genomic_DNA"/>
</dbReference>
<dbReference type="EMBL" id="QXGD01000566">
    <property type="protein sequence ID" value="KAE9233692.1"/>
    <property type="molecule type" value="Genomic_DNA"/>
</dbReference>
<dbReference type="EMBL" id="QXFX01002044">
    <property type="protein sequence ID" value="KAE9081427.1"/>
    <property type="molecule type" value="Genomic_DNA"/>
</dbReference>
<protein>
    <submittedName>
        <fullName evidence="6">Uncharacterized protein</fullName>
    </submittedName>
</protein>
<dbReference type="Proteomes" id="UP000488956">
    <property type="component" value="Unassembled WGS sequence"/>
</dbReference>
<dbReference type="EMBL" id="QXGB01000910">
    <property type="protein sequence ID" value="KAE9201352.1"/>
    <property type="molecule type" value="Genomic_DNA"/>
</dbReference>
<evidence type="ECO:0000313" key="8">
    <source>
        <dbReference type="EMBL" id="KAE9234150.1"/>
    </source>
</evidence>
<evidence type="ECO:0000313" key="16">
    <source>
        <dbReference type="Proteomes" id="UP000441208"/>
    </source>
</evidence>
<evidence type="ECO:0000313" key="12">
    <source>
        <dbReference type="Proteomes" id="UP000433483"/>
    </source>
</evidence>
<name>A0A6A3XES3_9STRA</name>
<evidence type="ECO:0000313" key="3">
    <source>
        <dbReference type="EMBL" id="KAE9081427.1"/>
    </source>
</evidence>
<evidence type="ECO:0000313" key="13">
    <source>
        <dbReference type="Proteomes" id="UP000437068"/>
    </source>
</evidence>
<evidence type="ECO:0000313" key="14">
    <source>
        <dbReference type="Proteomes" id="UP000440367"/>
    </source>
</evidence>
<comment type="caution">
    <text evidence="6">The sequence shown here is derived from an EMBL/GenBank/DDBJ whole genome shotgun (WGS) entry which is preliminary data.</text>
</comment>
<dbReference type="AlphaFoldDB" id="A0A6A3XES3"/>
<dbReference type="Proteomes" id="UP000441208">
    <property type="component" value="Unassembled WGS sequence"/>
</dbReference>
<dbReference type="Proteomes" id="UP000433483">
    <property type="component" value="Unassembled WGS sequence"/>
</dbReference>
<reference evidence="11 12" key="1">
    <citation type="submission" date="2018-08" db="EMBL/GenBank/DDBJ databases">
        <title>Genomic investigation of the strawberry pathogen Phytophthora fragariae indicates pathogenicity is determined by transcriptional variation in three key races.</title>
        <authorList>
            <person name="Adams T.M."/>
            <person name="Armitage A.D."/>
            <person name="Sobczyk M.K."/>
            <person name="Bates H.J."/>
            <person name="Dunwell J.M."/>
            <person name="Nellist C.F."/>
            <person name="Harrison R.J."/>
        </authorList>
    </citation>
    <scope>NUCLEOTIDE SEQUENCE [LARGE SCALE GENOMIC DNA]</scope>
    <source>
        <strain evidence="9 13">A4</strain>
        <strain evidence="7 14">BC-1</strain>
        <strain evidence="8 18">BC-23</strain>
        <strain evidence="6 12">NOV-27</strain>
        <strain evidence="4 15">NOV-5</strain>
        <strain evidence="5 16">NOV-71</strain>
        <strain evidence="10 19">NOV-77</strain>
        <strain evidence="1 11">NOV-9</strain>
        <strain evidence="3 20">ONT-3</strain>
        <strain evidence="2 17">SCRP245</strain>
    </source>
</reference>
<dbReference type="EMBL" id="QXGA01002090">
    <property type="protein sequence ID" value="KAE9104073.1"/>
    <property type="molecule type" value="Genomic_DNA"/>
</dbReference>
<proteinExistence type="predicted"/>
<dbReference type="Proteomes" id="UP000440732">
    <property type="component" value="Unassembled WGS sequence"/>
</dbReference>
<keyword evidence="12" id="KW-1185">Reference proteome</keyword>
<dbReference type="EMBL" id="QXFZ01000513">
    <property type="protein sequence ID" value="KAE9113565.1"/>
    <property type="molecule type" value="Genomic_DNA"/>
</dbReference>
<evidence type="ECO:0000313" key="19">
    <source>
        <dbReference type="Proteomes" id="UP000486351"/>
    </source>
</evidence>
<evidence type="ECO:0000313" key="6">
    <source>
        <dbReference type="EMBL" id="KAE9201352.1"/>
    </source>
</evidence>
<evidence type="ECO:0000313" key="10">
    <source>
        <dbReference type="EMBL" id="KAE9302654.1"/>
    </source>
</evidence>
<evidence type="ECO:0000313" key="11">
    <source>
        <dbReference type="Proteomes" id="UP000429523"/>
    </source>
</evidence>
<dbReference type="Proteomes" id="UP000486351">
    <property type="component" value="Unassembled WGS sequence"/>
</dbReference>
<evidence type="ECO:0000313" key="20">
    <source>
        <dbReference type="Proteomes" id="UP000488956"/>
    </source>
</evidence>
<evidence type="ECO:0000313" key="4">
    <source>
        <dbReference type="EMBL" id="KAE9104073.1"/>
    </source>
</evidence>
<evidence type="ECO:0000313" key="17">
    <source>
        <dbReference type="Proteomes" id="UP000460718"/>
    </source>
</evidence>
<gene>
    <name evidence="9" type="ORF">PF001_g21965</name>
    <name evidence="7" type="ORF">PF002_g11997</name>
    <name evidence="8" type="ORF">PF004_g9453</name>
    <name evidence="6" type="ORF">PF005_g14988</name>
    <name evidence="4" type="ORF">PF006_g22009</name>
    <name evidence="5" type="ORF">PF007_g10692</name>
    <name evidence="10" type="ORF">PF008_g22440</name>
    <name evidence="1" type="ORF">PF009_g4368</name>
    <name evidence="3" type="ORF">PF010_g21999</name>
    <name evidence="2" type="ORF">PF011_g21992</name>
</gene>
<evidence type="ECO:0000313" key="5">
    <source>
        <dbReference type="EMBL" id="KAE9113565.1"/>
    </source>
</evidence>
<dbReference type="EMBL" id="QXGE01002061">
    <property type="protein sequence ID" value="KAE9285318.1"/>
    <property type="molecule type" value="Genomic_DNA"/>
</dbReference>
<evidence type="ECO:0000313" key="18">
    <source>
        <dbReference type="Proteomes" id="UP000476176"/>
    </source>
</evidence>
<dbReference type="Proteomes" id="UP000476176">
    <property type="component" value="Unassembled WGS sequence"/>
</dbReference>
<organism evidence="6 12">
    <name type="scientific">Phytophthora fragariae</name>
    <dbReference type="NCBI Taxonomy" id="53985"/>
    <lineage>
        <taxon>Eukaryota</taxon>
        <taxon>Sar</taxon>
        <taxon>Stramenopiles</taxon>
        <taxon>Oomycota</taxon>
        <taxon>Peronosporomycetes</taxon>
        <taxon>Peronosporales</taxon>
        <taxon>Peronosporaceae</taxon>
        <taxon>Phytophthora</taxon>
    </lineage>
</organism>
<dbReference type="Proteomes" id="UP000460718">
    <property type="component" value="Unassembled WGS sequence"/>
</dbReference>
<dbReference type="EMBL" id="QXFY01002123">
    <property type="protein sequence ID" value="KAE9302654.1"/>
    <property type="molecule type" value="Genomic_DNA"/>
</dbReference>
<dbReference type="EMBL" id="QXGF01000136">
    <property type="protein sequence ID" value="KAE8946003.1"/>
    <property type="molecule type" value="Genomic_DNA"/>
</dbReference>
<evidence type="ECO:0000313" key="15">
    <source>
        <dbReference type="Proteomes" id="UP000440732"/>
    </source>
</evidence>
<dbReference type="EMBL" id="QXFW01002148">
    <property type="protein sequence ID" value="KAE8981503.1"/>
    <property type="molecule type" value="Genomic_DNA"/>
</dbReference>
<evidence type="ECO:0000313" key="9">
    <source>
        <dbReference type="EMBL" id="KAE9285318.1"/>
    </source>
</evidence>
<evidence type="ECO:0000313" key="1">
    <source>
        <dbReference type="EMBL" id="KAE8946003.1"/>
    </source>
</evidence>
<evidence type="ECO:0000313" key="2">
    <source>
        <dbReference type="EMBL" id="KAE8981503.1"/>
    </source>
</evidence>
<sequence length="34" mass="3686">MLDREVVTPAQNQDVDGDGGDVFSFEKIFVTANA</sequence>
<dbReference type="Proteomes" id="UP000429523">
    <property type="component" value="Unassembled WGS sequence"/>
</dbReference>
<dbReference type="Proteomes" id="UP000440367">
    <property type="component" value="Unassembled WGS sequence"/>
</dbReference>